<keyword evidence="2" id="KW-1185">Reference proteome</keyword>
<evidence type="ECO:0000313" key="1">
    <source>
        <dbReference type="EMBL" id="CAE1299532.1"/>
    </source>
</evidence>
<protein>
    <submittedName>
        <fullName evidence="1">Uncharacterized protein</fullName>
    </submittedName>
</protein>
<dbReference type="Proteomes" id="UP000597762">
    <property type="component" value="Unassembled WGS sequence"/>
</dbReference>
<dbReference type="EMBL" id="CAHIKZ030003380">
    <property type="protein sequence ID" value="CAE1299532.1"/>
    <property type="molecule type" value="Genomic_DNA"/>
</dbReference>
<reference evidence="1" key="1">
    <citation type="submission" date="2021-01" db="EMBL/GenBank/DDBJ databases">
        <authorList>
            <person name="Li R."/>
            <person name="Bekaert M."/>
        </authorList>
    </citation>
    <scope>NUCLEOTIDE SEQUENCE</scope>
    <source>
        <strain evidence="1">Farmed</strain>
    </source>
</reference>
<gene>
    <name evidence="1" type="ORF">SPHA_53287</name>
</gene>
<comment type="caution">
    <text evidence="1">The sequence shown here is derived from an EMBL/GenBank/DDBJ whole genome shotgun (WGS) entry which is preliminary data.</text>
</comment>
<proteinExistence type="predicted"/>
<evidence type="ECO:0000313" key="2">
    <source>
        <dbReference type="Proteomes" id="UP000597762"/>
    </source>
</evidence>
<sequence length="303" mass="34424">METIYRKTETNILDQFQRQHSNISLENQSAVPRNAYTLESNKQRCCIDENANFIEDFLYSFQHQNQYLSSKTEALLYEHDTSDDNFTSEDSNSDLAIDSEEASVNSLSDGSLDPSEDSEYLQVSSDFDACECCEFHAQEDSDLSSVSQLHCCTNVSPPAFKSACLHEIDMSPGKTHNVKQLLAERTSPEKMVSSETTEPAIVNRIQKAREVGREELVMRSELFCPFQRVGHTETRASPSAHPEATPLMTIRTSRALKSLKIIDWDHLIRYTPNIYVPTLLMIPVEKETQHDTLDISLPFFPEN</sequence>
<name>A0A812DJ62_ACAPH</name>
<dbReference type="AlphaFoldDB" id="A0A812DJ62"/>
<accession>A0A812DJ62</accession>
<organism evidence="1 2">
    <name type="scientific">Acanthosepion pharaonis</name>
    <name type="common">Pharaoh cuttlefish</name>
    <name type="synonym">Sepia pharaonis</name>
    <dbReference type="NCBI Taxonomy" id="158019"/>
    <lineage>
        <taxon>Eukaryota</taxon>
        <taxon>Metazoa</taxon>
        <taxon>Spiralia</taxon>
        <taxon>Lophotrochozoa</taxon>
        <taxon>Mollusca</taxon>
        <taxon>Cephalopoda</taxon>
        <taxon>Coleoidea</taxon>
        <taxon>Decapodiformes</taxon>
        <taxon>Sepiida</taxon>
        <taxon>Sepiina</taxon>
        <taxon>Sepiidae</taxon>
        <taxon>Acanthosepion</taxon>
    </lineage>
</organism>